<keyword evidence="2" id="KW-1185">Reference proteome</keyword>
<comment type="caution">
    <text evidence="1">The sequence shown here is derived from an EMBL/GenBank/DDBJ whole genome shotgun (WGS) entry which is preliminary data.</text>
</comment>
<name>A0AAV7ICY6_COTGL</name>
<gene>
    <name evidence="1" type="ORF">KQX54_005011</name>
</gene>
<dbReference type="EMBL" id="JAHXZJ010001864">
    <property type="protein sequence ID" value="KAH0548992.1"/>
    <property type="molecule type" value="Genomic_DNA"/>
</dbReference>
<accession>A0AAV7ICY6</accession>
<protein>
    <submittedName>
        <fullName evidence="1">Uncharacterized protein</fullName>
    </submittedName>
</protein>
<reference evidence="1 2" key="1">
    <citation type="journal article" date="2021" name="J. Hered.">
        <title>A chromosome-level genome assembly of the parasitoid wasp, Cotesia glomerata (Hymenoptera: Braconidae).</title>
        <authorList>
            <person name="Pinto B.J."/>
            <person name="Weis J.J."/>
            <person name="Gamble T."/>
            <person name="Ode P.J."/>
            <person name="Paul R."/>
            <person name="Zaspel J.M."/>
        </authorList>
    </citation>
    <scope>NUCLEOTIDE SEQUENCE [LARGE SCALE GENOMIC DNA]</scope>
    <source>
        <strain evidence="1">CgM1</strain>
    </source>
</reference>
<organism evidence="1 2">
    <name type="scientific">Cotesia glomerata</name>
    <name type="common">Lepidopteran parasitic wasp</name>
    <name type="synonym">Apanteles glomeratus</name>
    <dbReference type="NCBI Taxonomy" id="32391"/>
    <lineage>
        <taxon>Eukaryota</taxon>
        <taxon>Metazoa</taxon>
        <taxon>Ecdysozoa</taxon>
        <taxon>Arthropoda</taxon>
        <taxon>Hexapoda</taxon>
        <taxon>Insecta</taxon>
        <taxon>Pterygota</taxon>
        <taxon>Neoptera</taxon>
        <taxon>Endopterygota</taxon>
        <taxon>Hymenoptera</taxon>
        <taxon>Apocrita</taxon>
        <taxon>Ichneumonoidea</taxon>
        <taxon>Braconidae</taxon>
        <taxon>Microgastrinae</taxon>
        <taxon>Cotesia</taxon>
    </lineage>
</organism>
<dbReference type="Proteomes" id="UP000826195">
    <property type="component" value="Unassembled WGS sequence"/>
</dbReference>
<proteinExistence type="predicted"/>
<evidence type="ECO:0000313" key="2">
    <source>
        <dbReference type="Proteomes" id="UP000826195"/>
    </source>
</evidence>
<sequence length="95" mass="10479">MQTGIEIGVLSQIETECRRGFKKGSSAHAYPILGGLMKYPCRFNRVITLVSLLPSPFAPEATLLAWLHDKTYCCRICGVATVHYPSTRSSPDAYS</sequence>
<dbReference type="AlphaFoldDB" id="A0AAV7ICY6"/>
<evidence type="ECO:0000313" key="1">
    <source>
        <dbReference type="EMBL" id="KAH0548992.1"/>
    </source>
</evidence>